<accession>A0A9J5ZFJ8</accession>
<keyword evidence="2" id="KW-1185">Reference proteome</keyword>
<reference evidence="1 2" key="1">
    <citation type="submission" date="2020-09" db="EMBL/GenBank/DDBJ databases">
        <title>De no assembly of potato wild relative species, Solanum commersonii.</title>
        <authorList>
            <person name="Cho K."/>
        </authorList>
    </citation>
    <scope>NUCLEOTIDE SEQUENCE [LARGE SCALE GENOMIC DNA]</scope>
    <source>
        <strain evidence="1">LZ3.2</strain>
        <tissue evidence="1">Leaf</tissue>
    </source>
</reference>
<proteinExistence type="predicted"/>
<dbReference type="Proteomes" id="UP000824120">
    <property type="component" value="Chromosome 4"/>
</dbReference>
<sequence length="87" mass="10084">MRRIIESDGSWARLDNAITEERLVEEIIGFCKGSFRLTYVGCHIGRAKKKKIHFKELIKKIQNKLQMFKGKLPSVMTRKFMANVSSP</sequence>
<gene>
    <name evidence="1" type="ORF">H5410_021881</name>
</gene>
<organism evidence="1 2">
    <name type="scientific">Solanum commersonii</name>
    <name type="common">Commerson's wild potato</name>
    <name type="synonym">Commerson's nightshade</name>
    <dbReference type="NCBI Taxonomy" id="4109"/>
    <lineage>
        <taxon>Eukaryota</taxon>
        <taxon>Viridiplantae</taxon>
        <taxon>Streptophyta</taxon>
        <taxon>Embryophyta</taxon>
        <taxon>Tracheophyta</taxon>
        <taxon>Spermatophyta</taxon>
        <taxon>Magnoliopsida</taxon>
        <taxon>eudicotyledons</taxon>
        <taxon>Gunneridae</taxon>
        <taxon>Pentapetalae</taxon>
        <taxon>asterids</taxon>
        <taxon>lamiids</taxon>
        <taxon>Solanales</taxon>
        <taxon>Solanaceae</taxon>
        <taxon>Solanoideae</taxon>
        <taxon>Solaneae</taxon>
        <taxon>Solanum</taxon>
    </lineage>
</organism>
<dbReference type="AlphaFoldDB" id="A0A9J5ZFJ8"/>
<evidence type="ECO:0000313" key="1">
    <source>
        <dbReference type="EMBL" id="KAG5610600.1"/>
    </source>
</evidence>
<evidence type="ECO:0000313" key="2">
    <source>
        <dbReference type="Proteomes" id="UP000824120"/>
    </source>
</evidence>
<comment type="caution">
    <text evidence="1">The sequence shown here is derived from an EMBL/GenBank/DDBJ whole genome shotgun (WGS) entry which is preliminary data.</text>
</comment>
<dbReference type="EMBL" id="JACXVP010000004">
    <property type="protein sequence ID" value="KAG5610600.1"/>
    <property type="molecule type" value="Genomic_DNA"/>
</dbReference>
<protein>
    <submittedName>
        <fullName evidence="1">Uncharacterized protein</fullName>
    </submittedName>
</protein>
<name>A0A9J5ZFJ8_SOLCO</name>